<gene>
    <name evidence="2" type="ORF">Salmuc_00579</name>
</gene>
<keyword evidence="3" id="KW-1185">Reference proteome</keyword>
<dbReference type="HOGENOM" id="CLU_079841_0_0_5"/>
<dbReference type="InterPro" id="IPR003646">
    <property type="entry name" value="SH3-like_bac-type"/>
</dbReference>
<evidence type="ECO:0000259" key="1">
    <source>
        <dbReference type="Pfam" id="PF08239"/>
    </source>
</evidence>
<proteinExistence type="predicted"/>
<organism evidence="2 3">
    <name type="scientific">Salipiger mucosus DSM 16094</name>
    <dbReference type="NCBI Taxonomy" id="1123237"/>
    <lineage>
        <taxon>Bacteria</taxon>
        <taxon>Pseudomonadati</taxon>
        <taxon>Pseudomonadota</taxon>
        <taxon>Alphaproteobacteria</taxon>
        <taxon>Rhodobacterales</taxon>
        <taxon>Roseobacteraceae</taxon>
        <taxon>Salipiger</taxon>
    </lineage>
</organism>
<evidence type="ECO:0000313" key="2">
    <source>
        <dbReference type="EMBL" id="EPX84982.1"/>
    </source>
</evidence>
<dbReference type="EMBL" id="APVH01000011">
    <property type="protein sequence ID" value="EPX84982.1"/>
    <property type="molecule type" value="Genomic_DNA"/>
</dbReference>
<dbReference type="STRING" id="1123237.Salmuc_00579"/>
<protein>
    <submittedName>
        <fullName evidence="2">Putative hypothetical Gifsy-1 prophage protein</fullName>
    </submittedName>
</protein>
<dbReference type="eggNOG" id="COG4991">
    <property type="taxonomic scope" value="Bacteria"/>
</dbReference>
<name>S9QZF1_9RHOB</name>
<comment type="caution">
    <text evidence="2">The sequence shown here is derived from an EMBL/GenBank/DDBJ whole genome shotgun (WGS) entry which is preliminary data.</text>
</comment>
<dbReference type="Gene3D" id="2.60.120.380">
    <property type="match status" value="1"/>
</dbReference>
<dbReference type="AlphaFoldDB" id="S9QZF1"/>
<dbReference type="Proteomes" id="UP000015347">
    <property type="component" value="Unassembled WGS sequence"/>
</dbReference>
<evidence type="ECO:0000313" key="3">
    <source>
        <dbReference type="Proteomes" id="UP000015347"/>
    </source>
</evidence>
<sequence length="204" mass="21638">MPASAQESRRIEFAPGATSTTINDTIRGREWRDYVLNARGGQTMVVSLAVTGTNGNGSAFFNILPAGQDYGGPYVGSTDTDRRAEITVPSDGDWAIRVYLMGNDRDADKTVGYSIDVYIAPGGGSGASAGAGAAVVSVTGVPSGDLLNVRAGPGTGNRIVGALANGDRVRRLRCETHGSSRWCEIEMMTDMRERGWVNARYLDE</sequence>
<feature type="domain" description="SH3b" evidence="1">
    <location>
        <begin position="147"/>
        <end position="203"/>
    </location>
</feature>
<accession>S9QZF1</accession>
<reference evidence="3" key="1">
    <citation type="journal article" date="2014" name="Stand. Genomic Sci.">
        <title>Genome sequence of the exopolysaccharide-producing Salipiger mucosus type strain (DSM 16094(T)), a moderately halophilic member of the Roseobacter clade.</title>
        <authorList>
            <person name="Riedel T."/>
            <person name="Spring S."/>
            <person name="Fiebig A."/>
            <person name="Petersen J."/>
            <person name="Kyrpides N.C."/>
            <person name="Goker M."/>
            <person name="Klenk H.P."/>
        </authorList>
    </citation>
    <scope>NUCLEOTIDE SEQUENCE [LARGE SCALE GENOMIC DNA]</scope>
    <source>
        <strain evidence="3">DSM 16094</strain>
    </source>
</reference>
<dbReference type="Gene3D" id="2.30.30.40">
    <property type="entry name" value="SH3 Domains"/>
    <property type="match status" value="1"/>
</dbReference>
<dbReference type="Pfam" id="PF08239">
    <property type="entry name" value="SH3_3"/>
    <property type="match status" value="1"/>
</dbReference>